<sequence length="143" mass="16043">ELEEKLEFFFGGDDKTPEPAAAVGTGTEEDASEPEETGDIAAALTQSRDDEFKPDERESNTEADKQPSEELEDNLELFFGEEEESTLQPAAAGAEEDAAEPEEHLKTIEDYQSLLERMQVEFAERENALKQEIESLRQMIQSQ</sequence>
<evidence type="ECO:0000313" key="2">
    <source>
        <dbReference type="EMBL" id="VAW34202.1"/>
    </source>
</evidence>
<gene>
    <name evidence="2" type="ORF">MNBD_DELTA04-1574</name>
</gene>
<feature type="region of interest" description="Disordered" evidence="1">
    <location>
        <begin position="1"/>
        <end position="103"/>
    </location>
</feature>
<dbReference type="EMBL" id="UOEY01000002">
    <property type="protein sequence ID" value="VAW34202.1"/>
    <property type="molecule type" value="Genomic_DNA"/>
</dbReference>
<feature type="non-terminal residue" evidence="2">
    <location>
        <position position="1"/>
    </location>
</feature>
<name>A0A3B0V601_9ZZZZ</name>
<accession>A0A3B0V601</accession>
<feature type="compositionally biased region" description="Acidic residues" evidence="1">
    <location>
        <begin position="27"/>
        <end position="38"/>
    </location>
</feature>
<organism evidence="2">
    <name type="scientific">hydrothermal vent metagenome</name>
    <dbReference type="NCBI Taxonomy" id="652676"/>
    <lineage>
        <taxon>unclassified sequences</taxon>
        <taxon>metagenomes</taxon>
        <taxon>ecological metagenomes</taxon>
    </lineage>
</organism>
<proteinExistence type="predicted"/>
<dbReference type="AlphaFoldDB" id="A0A3B0V601"/>
<reference evidence="2" key="1">
    <citation type="submission" date="2018-06" db="EMBL/GenBank/DDBJ databases">
        <authorList>
            <person name="Zhirakovskaya E."/>
        </authorList>
    </citation>
    <scope>NUCLEOTIDE SEQUENCE</scope>
</reference>
<protein>
    <submittedName>
        <fullName evidence="2">Uncharacterized protein</fullName>
    </submittedName>
</protein>
<feature type="compositionally biased region" description="Acidic residues" evidence="1">
    <location>
        <begin position="69"/>
        <end position="85"/>
    </location>
</feature>
<feature type="compositionally biased region" description="Basic and acidic residues" evidence="1">
    <location>
        <begin position="47"/>
        <end position="68"/>
    </location>
</feature>
<evidence type="ECO:0000256" key="1">
    <source>
        <dbReference type="SAM" id="MobiDB-lite"/>
    </source>
</evidence>